<dbReference type="Pfam" id="PF07238">
    <property type="entry name" value="PilZ"/>
    <property type="match status" value="1"/>
</dbReference>
<keyword evidence="3" id="KW-0966">Cell projection</keyword>
<dbReference type="InterPro" id="IPR009875">
    <property type="entry name" value="PilZ_domain"/>
</dbReference>
<keyword evidence="4" id="KW-1185">Reference proteome</keyword>
<feature type="domain" description="Type III secretion system flagellar brake protein YcgR PilZN" evidence="2">
    <location>
        <begin position="8"/>
        <end position="92"/>
    </location>
</feature>
<dbReference type="Proteomes" id="UP001222800">
    <property type="component" value="Chromosome"/>
</dbReference>
<organism evidence="3 4">
    <name type="scientific">Tepidibacter hydrothermalis</name>
    <dbReference type="NCBI Taxonomy" id="3036126"/>
    <lineage>
        <taxon>Bacteria</taxon>
        <taxon>Bacillati</taxon>
        <taxon>Bacillota</taxon>
        <taxon>Clostridia</taxon>
        <taxon>Peptostreptococcales</taxon>
        <taxon>Peptostreptococcaceae</taxon>
        <taxon>Tepidibacter</taxon>
    </lineage>
</organism>
<evidence type="ECO:0000259" key="2">
    <source>
        <dbReference type="Pfam" id="PF12945"/>
    </source>
</evidence>
<accession>A0ABY8EFH8</accession>
<gene>
    <name evidence="3" type="ORF">P4S50_06370</name>
</gene>
<proteinExistence type="predicted"/>
<feature type="domain" description="PilZ" evidence="1">
    <location>
        <begin position="102"/>
        <end position="204"/>
    </location>
</feature>
<keyword evidence="3" id="KW-0969">Cilium</keyword>
<dbReference type="SUPFAM" id="SSF141371">
    <property type="entry name" value="PilZ domain-like"/>
    <property type="match status" value="1"/>
</dbReference>
<reference evidence="3 4" key="1">
    <citation type="submission" date="2023-03" db="EMBL/GenBank/DDBJ databases">
        <title>Complete genome sequence of Tepidibacter sp. SWIR-1, isolated from a deep-sea hydrothermal vent.</title>
        <authorList>
            <person name="Li X."/>
        </authorList>
    </citation>
    <scope>NUCLEOTIDE SEQUENCE [LARGE SCALE GENOMIC DNA]</scope>
    <source>
        <strain evidence="3 4">SWIR-1</strain>
    </source>
</reference>
<evidence type="ECO:0000313" key="4">
    <source>
        <dbReference type="Proteomes" id="UP001222800"/>
    </source>
</evidence>
<dbReference type="RefSeq" id="WP_277733824.1">
    <property type="nucleotide sequence ID" value="NZ_CP120733.1"/>
</dbReference>
<keyword evidence="3" id="KW-0282">Flagellum</keyword>
<dbReference type="InterPro" id="IPR009926">
    <property type="entry name" value="T3SS_YcgR_PilZN"/>
</dbReference>
<protein>
    <submittedName>
        <fullName evidence="3">Flagellar brake protein</fullName>
    </submittedName>
</protein>
<name>A0ABY8EFH8_9FIRM</name>
<evidence type="ECO:0000259" key="1">
    <source>
        <dbReference type="Pfam" id="PF07238"/>
    </source>
</evidence>
<dbReference type="EMBL" id="CP120733">
    <property type="protein sequence ID" value="WFD11696.1"/>
    <property type="molecule type" value="Genomic_DNA"/>
</dbReference>
<evidence type="ECO:0000313" key="3">
    <source>
        <dbReference type="EMBL" id="WFD11696.1"/>
    </source>
</evidence>
<dbReference type="Gene3D" id="2.40.10.220">
    <property type="entry name" value="predicted glycosyltransferase like domains"/>
    <property type="match status" value="1"/>
</dbReference>
<sequence>MKYKNFFEVGDKLEIEFIDGYIENDKRLTSQLMEIISEDEYVVAMPIYKGRLINIPKGSNVNISYSIQNKGIYCFDAKVVYRNSGDVAYIKIKQINETKIKQRRNYYRLHVSNKISVYNKEDFVANGYTKDLSEGGLKFISDVKLDLNTVVICKLLIDDEELTIKSQVIRSNVYEKNLEQFEISLKFIELSKNIRDYIVAYIFRQQRILRQKGLI</sequence>
<dbReference type="Pfam" id="PF12945">
    <property type="entry name" value="PilZNR"/>
    <property type="match status" value="1"/>
</dbReference>